<dbReference type="Proteomes" id="UP000561459">
    <property type="component" value="Unassembled WGS sequence"/>
</dbReference>
<protein>
    <submittedName>
        <fullName evidence="5">CRP-like cAMP-binding protein</fullName>
    </submittedName>
</protein>
<dbReference type="InterPro" id="IPR036390">
    <property type="entry name" value="WH_DNA-bd_sf"/>
</dbReference>
<keyword evidence="6" id="KW-1185">Reference proteome</keyword>
<dbReference type="InterPro" id="IPR014710">
    <property type="entry name" value="RmlC-like_jellyroll"/>
</dbReference>
<dbReference type="InterPro" id="IPR018490">
    <property type="entry name" value="cNMP-bd_dom_sf"/>
</dbReference>
<reference evidence="5 6" key="1">
    <citation type="submission" date="2020-08" db="EMBL/GenBank/DDBJ databases">
        <title>Genomic Encyclopedia of Type Strains, Phase IV (KMG-IV): sequencing the most valuable type-strain genomes for metagenomic binning, comparative biology and taxonomic classification.</title>
        <authorList>
            <person name="Goeker M."/>
        </authorList>
    </citation>
    <scope>NUCLEOTIDE SEQUENCE [LARGE SCALE GENOMIC DNA]</scope>
    <source>
        <strain evidence="5 6">DSM 27568</strain>
    </source>
</reference>
<evidence type="ECO:0000256" key="2">
    <source>
        <dbReference type="ARBA" id="ARBA00023125"/>
    </source>
</evidence>
<gene>
    <name evidence="5" type="ORF">GGR39_003175</name>
</gene>
<dbReference type="RefSeq" id="WP_221226177.1">
    <property type="nucleotide sequence ID" value="NZ_JACIDY010000009.1"/>
</dbReference>
<dbReference type="AlphaFoldDB" id="A0A7W6C102"/>
<evidence type="ECO:0000256" key="1">
    <source>
        <dbReference type="ARBA" id="ARBA00023015"/>
    </source>
</evidence>
<comment type="caution">
    <text evidence="5">The sequence shown here is derived from an EMBL/GenBank/DDBJ whole genome shotgun (WGS) entry which is preliminary data.</text>
</comment>
<sequence length="263" mass="29310">MSDPLPTVRMSQRQNEGCGIEQGSVGNGLLRVLRPEDFAALSPFLQRVPLELGSTLARAGERIDEICFPEAAVIGLIDVLESEQRLAIALSGREGFVGWPLVLGSDRWPHEAVVRAKQGTALKIRAVDLLAILDTHPLIRTVLLRYAMTLMTQMTRTIVSNLIHPVDRRTARWLLLYHDRIDGDEIAITHEELGLMLGVRRSTITDALHQLEGSGVLRGYRGRLMICDRGQLEALAGETYGFAEREYARLLISNPLQSERPFP</sequence>
<name>A0A7W6C102_9SPHN</name>
<accession>A0A7W6C102</accession>
<dbReference type="SMART" id="SM00100">
    <property type="entry name" value="cNMP"/>
    <property type="match status" value="1"/>
</dbReference>
<dbReference type="SUPFAM" id="SSF51206">
    <property type="entry name" value="cAMP-binding domain-like"/>
    <property type="match status" value="1"/>
</dbReference>
<dbReference type="SUPFAM" id="SSF46785">
    <property type="entry name" value="Winged helix' DNA-binding domain"/>
    <property type="match status" value="1"/>
</dbReference>
<feature type="domain" description="HTH crp-type" evidence="4">
    <location>
        <begin position="164"/>
        <end position="230"/>
    </location>
</feature>
<dbReference type="InterPro" id="IPR012318">
    <property type="entry name" value="HTH_CRP"/>
</dbReference>
<evidence type="ECO:0000256" key="3">
    <source>
        <dbReference type="ARBA" id="ARBA00023163"/>
    </source>
</evidence>
<proteinExistence type="predicted"/>
<evidence type="ECO:0000313" key="6">
    <source>
        <dbReference type="Proteomes" id="UP000561459"/>
    </source>
</evidence>
<keyword evidence="2" id="KW-0238">DNA-binding</keyword>
<dbReference type="PROSITE" id="PS51063">
    <property type="entry name" value="HTH_CRP_2"/>
    <property type="match status" value="1"/>
</dbReference>
<evidence type="ECO:0000259" key="4">
    <source>
        <dbReference type="PROSITE" id="PS51063"/>
    </source>
</evidence>
<dbReference type="Gene3D" id="1.10.10.10">
    <property type="entry name" value="Winged helix-like DNA-binding domain superfamily/Winged helix DNA-binding domain"/>
    <property type="match status" value="1"/>
</dbReference>
<dbReference type="EMBL" id="JACIDY010000009">
    <property type="protein sequence ID" value="MBB3941498.1"/>
    <property type="molecule type" value="Genomic_DNA"/>
</dbReference>
<organism evidence="5 6">
    <name type="scientific">Novosphingobium fluoreni</name>
    <dbReference type="NCBI Taxonomy" id="1391222"/>
    <lineage>
        <taxon>Bacteria</taxon>
        <taxon>Pseudomonadati</taxon>
        <taxon>Pseudomonadota</taxon>
        <taxon>Alphaproteobacteria</taxon>
        <taxon>Sphingomonadales</taxon>
        <taxon>Sphingomonadaceae</taxon>
        <taxon>Novosphingobium</taxon>
    </lineage>
</organism>
<keyword evidence="1" id="KW-0805">Transcription regulation</keyword>
<dbReference type="GO" id="GO:0003677">
    <property type="term" value="F:DNA binding"/>
    <property type="evidence" value="ECO:0007669"/>
    <property type="project" value="UniProtKB-KW"/>
</dbReference>
<dbReference type="GO" id="GO:0006355">
    <property type="term" value="P:regulation of DNA-templated transcription"/>
    <property type="evidence" value="ECO:0007669"/>
    <property type="project" value="InterPro"/>
</dbReference>
<keyword evidence="3" id="KW-0804">Transcription</keyword>
<evidence type="ECO:0000313" key="5">
    <source>
        <dbReference type="EMBL" id="MBB3941498.1"/>
    </source>
</evidence>
<dbReference type="Pfam" id="PF13545">
    <property type="entry name" value="HTH_Crp_2"/>
    <property type="match status" value="1"/>
</dbReference>
<dbReference type="InterPro" id="IPR000595">
    <property type="entry name" value="cNMP-bd_dom"/>
</dbReference>
<dbReference type="Gene3D" id="2.60.120.10">
    <property type="entry name" value="Jelly Rolls"/>
    <property type="match status" value="1"/>
</dbReference>
<dbReference type="CDD" id="cd00038">
    <property type="entry name" value="CAP_ED"/>
    <property type="match status" value="1"/>
</dbReference>
<dbReference type="InterPro" id="IPR036388">
    <property type="entry name" value="WH-like_DNA-bd_sf"/>
</dbReference>